<name>A0A6J4QJH0_9PSEU</name>
<feature type="compositionally biased region" description="Polar residues" evidence="1">
    <location>
        <begin position="29"/>
        <end position="46"/>
    </location>
</feature>
<reference evidence="2" key="1">
    <citation type="submission" date="2020-02" db="EMBL/GenBank/DDBJ databases">
        <authorList>
            <person name="Meier V. D."/>
        </authorList>
    </citation>
    <scope>NUCLEOTIDE SEQUENCE</scope>
    <source>
        <strain evidence="2">AVDCRST_MAG66</strain>
    </source>
</reference>
<feature type="region of interest" description="Disordered" evidence="1">
    <location>
        <begin position="27"/>
        <end position="53"/>
    </location>
</feature>
<accession>A0A6J4QJH0</accession>
<evidence type="ECO:0000256" key="1">
    <source>
        <dbReference type="SAM" id="MobiDB-lite"/>
    </source>
</evidence>
<gene>
    <name evidence="2" type="ORF">AVDCRST_MAG66-4483</name>
</gene>
<dbReference type="AlphaFoldDB" id="A0A6J4QJH0"/>
<dbReference type="EMBL" id="CADCUS010000607">
    <property type="protein sequence ID" value="CAA9446756.1"/>
    <property type="molecule type" value="Genomic_DNA"/>
</dbReference>
<proteinExistence type="predicted"/>
<protein>
    <submittedName>
        <fullName evidence="2">Transcriptional regulator, AsnC family</fullName>
    </submittedName>
</protein>
<organism evidence="2">
    <name type="scientific">uncultured Pseudonocardia sp</name>
    <dbReference type="NCBI Taxonomy" id="211455"/>
    <lineage>
        <taxon>Bacteria</taxon>
        <taxon>Bacillati</taxon>
        <taxon>Actinomycetota</taxon>
        <taxon>Actinomycetes</taxon>
        <taxon>Pseudonocardiales</taxon>
        <taxon>Pseudonocardiaceae</taxon>
        <taxon>Pseudonocardia</taxon>
        <taxon>environmental samples</taxon>
    </lineage>
</organism>
<sequence>WRARSMRSTAASSARCRWTAGCRVRGSRRCSTSPTAWSPGAGSSCSPPDWCRS</sequence>
<feature type="non-terminal residue" evidence="2">
    <location>
        <position position="1"/>
    </location>
</feature>
<feature type="non-terminal residue" evidence="2">
    <location>
        <position position="53"/>
    </location>
</feature>
<evidence type="ECO:0000313" key="2">
    <source>
        <dbReference type="EMBL" id="CAA9446756.1"/>
    </source>
</evidence>